<name>A0A6N7PVB0_9BACT</name>
<dbReference type="RefSeq" id="WP_153822971.1">
    <property type="nucleotide sequence ID" value="NZ_WJIE01000010.1"/>
</dbReference>
<dbReference type="EMBL" id="WJIE01000010">
    <property type="protein sequence ID" value="MRG96172.1"/>
    <property type="molecule type" value="Genomic_DNA"/>
</dbReference>
<reference evidence="1 2" key="1">
    <citation type="submission" date="2019-10" db="EMBL/GenBank/DDBJ databases">
        <title>A soil myxobacterium in the family Polyangiaceae.</title>
        <authorList>
            <person name="Li Y."/>
            <person name="Wang J."/>
        </authorList>
    </citation>
    <scope>NUCLEOTIDE SEQUENCE [LARGE SCALE GENOMIC DNA]</scope>
    <source>
        <strain evidence="1 2">DSM 14734</strain>
    </source>
</reference>
<comment type="caution">
    <text evidence="1">The sequence shown here is derived from an EMBL/GenBank/DDBJ whole genome shotgun (WGS) entry which is preliminary data.</text>
</comment>
<dbReference type="Pfam" id="PF00526">
    <property type="entry name" value="Dicty_CTDC"/>
    <property type="match status" value="5"/>
</dbReference>
<evidence type="ECO:0008006" key="3">
    <source>
        <dbReference type="Google" id="ProtNLM"/>
    </source>
</evidence>
<dbReference type="InterPro" id="IPR001673">
    <property type="entry name" value="S_mold_repeat"/>
</dbReference>
<dbReference type="PROSITE" id="PS51257">
    <property type="entry name" value="PROKAR_LIPOPROTEIN"/>
    <property type="match status" value="1"/>
</dbReference>
<keyword evidence="2" id="KW-1185">Reference proteome</keyword>
<evidence type="ECO:0000313" key="1">
    <source>
        <dbReference type="EMBL" id="MRG96172.1"/>
    </source>
</evidence>
<dbReference type="AlphaFoldDB" id="A0A6N7PVB0"/>
<protein>
    <recommendedName>
        <fullName evidence="3">Disintegrin domain-containing protein</fullName>
    </recommendedName>
</protein>
<sequence length="859" mass="86380">MRTWKLFWVGMLVTAASCVQILEGDNPYSVDGLPGAEVPCETAASCDDGRACTVDTCGDLKICVFTPIADGPNPAQTAGDCKRLDCAGGEEVLVNDADDIPDDNEPCTVDACVSGAASNIPVADGSACQRGNQSGRCEAGVCQITCDAQTPCDDDNPCTDDFCNFGTSTCVFTNLDSLPTPGVTQNPGDCKQKLCVSGKDTDVTDDTDVPVDVNPCTDNVCTSGVPSNPNTASGTYCAPGMPEVCDGNGACVQCTLAEHCTGIVETDCAKRACVNNQCVVTYLGNETTAGPASQLPGDCKRAVCNGVDGGTVLVNDDNDKPNDNNPCTIDFCTNGQADSDPAALNTNCGGSNVCNGEGQCVGCTSAGQCPGTDDFCKTRTCNGGVCGFNYKADGTQTPSGQTTGDCKVQVCDGAGNFVIRPDTMDAGDDGNPCTKNQCTAQGNSSYPNESFGFTCNVNGGDICNGNGQCKKSNGKNCSANGECAANICADAVCCNSTCGNSCQACNVSGSLGTCTSVPLGQDDAPTCTGASNSCNGNGQCRKEQGVSCSANNECLSGSCVDGVCCENSCTGTCKACNVAENVGKCVNVPAGQTDNVPANACSGANQCDGSGTCKRATGQGCGGNNNECVSGFCVDGVCCANGCNGTCQACNVAGSLGMCVNVPTGQEDGACSGTQACAGGVCKTKNGETCPAMQSDCLSGTCADNVCCENACTGTCMACNVSGDEGKCINVPAGQDDDNGAMMCTGPTQSCDGNGACKKDDGAVCSAGSECESGNCVDGVCCDTACTATCYQCNKSGSVGACVEVAQKVEDTFPANTCTGNMSCDGSGACKLDNDQACTNNNECASNYCHPGPDQCKDP</sequence>
<dbReference type="OrthoDB" id="5482657at2"/>
<organism evidence="1 2">
    <name type="scientific">Polyangium spumosum</name>
    <dbReference type="NCBI Taxonomy" id="889282"/>
    <lineage>
        <taxon>Bacteria</taxon>
        <taxon>Pseudomonadati</taxon>
        <taxon>Myxococcota</taxon>
        <taxon>Polyangia</taxon>
        <taxon>Polyangiales</taxon>
        <taxon>Polyangiaceae</taxon>
        <taxon>Polyangium</taxon>
    </lineage>
</organism>
<gene>
    <name evidence="1" type="ORF">GF068_30250</name>
</gene>
<dbReference type="Proteomes" id="UP000440224">
    <property type="component" value="Unassembled WGS sequence"/>
</dbReference>
<accession>A0A6N7PVB0</accession>
<proteinExistence type="predicted"/>
<evidence type="ECO:0000313" key="2">
    <source>
        <dbReference type="Proteomes" id="UP000440224"/>
    </source>
</evidence>